<comment type="caution">
    <text evidence="4">The sequence shown here is derived from an EMBL/GenBank/DDBJ whole genome shotgun (WGS) entry which is preliminary data.</text>
</comment>
<dbReference type="EMBL" id="NRSJ01000049">
    <property type="protein sequence ID" value="MBK1706715.1"/>
    <property type="molecule type" value="Genomic_DNA"/>
</dbReference>
<evidence type="ECO:0000313" key="5">
    <source>
        <dbReference type="Proteomes" id="UP001296776"/>
    </source>
</evidence>
<organism evidence="4 5">
    <name type="scientific">Halochromatium glycolicum</name>
    <dbReference type="NCBI Taxonomy" id="85075"/>
    <lineage>
        <taxon>Bacteria</taxon>
        <taxon>Pseudomonadati</taxon>
        <taxon>Pseudomonadota</taxon>
        <taxon>Gammaproteobacteria</taxon>
        <taxon>Chromatiales</taxon>
        <taxon>Chromatiaceae</taxon>
        <taxon>Halochromatium</taxon>
    </lineage>
</organism>
<dbReference type="Proteomes" id="UP001296776">
    <property type="component" value="Unassembled WGS sequence"/>
</dbReference>
<reference evidence="4" key="2">
    <citation type="journal article" date="2020" name="Microorganisms">
        <title>Osmotic Adaptation and Compatible Solute Biosynthesis of Phototrophic Bacteria as Revealed from Genome Analyses.</title>
        <authorList>
            <person name="Imhoff J.F."/>
            <person name="Rahn T."/>
            <person name="Kunzel S."/>
            <person name="Keller A."/>
            <person name="Neulinger S.C."/>
        </authorList>
    </citation>
    <scope>NUCLEOTIDE SEQUENCE</scope>
    <source>
        <strain evidence="4">DSM 11080</strain>
    </source>
</reference>
<dbReference type="Pfam" id="PF00534">
    <property type="entry name" value="Glycos_transf_1"/>
    <property type="match status" value="1"/>
</dbReference>
<dbReference type="RefSeq" id="WP_200348185.1">
    <property type="nucleotide sequence ID" value="NZ_NRSJ01000049.1"/>
</dbReference>
<dbReference type="Gene3D" id="3.40.50.2000">
    <property type="entry name" value="Glycogen Phosphorylase B"/>
    <property type="match status" value="2"/>
</dbReference>
<evidence type="ECO:0000256" key="1">
    <source>
        <dbReference type="ARBA" id="ARBA00022676"/>
    </source>
</evidence>
<dbReference type="PANTHER" id="PTHR12526">
    <property type="entry name" value="GLYCOSYLTRANSFERASE"/>
    <property type="match status" value="1"/>
</dbReference>
<dbReference type="PANTHER" id="PTHR12526:SF510">
    <property type="entry name" value="D-INOSITOL 3-PHOSPHATE GLYCOSYLTRANSFERASE"/>
    <property type="match status" value="1"/>
</dbReference>
<accession>A0AAJ0XC01</accession>
<evidence type="ECO:0000313" key="4">
    <source>
        <dbReference type="EMBL" id="MBK1706715.1"/>
    </source>
</evidence>
<evidence type="ECO:0000259" key="3">
    <source>
        <dbReference type="Pfam" id="PF00534"/>
    </source>
</evidence>
<dbReference type="NCBIfam" id="TIGR04348">
    <property type="entry name" value="selenoneine biosynthesis selenosugar synthase SenB"/>
    <property type="match status" value="1"/>
</dbReference>
<reference evidence="4" key="1">
    <citation type="submission" date="2017-08" db="EMBL/GenBank/DDBJ databases">
        <authorList>
            <person name="Imhoff J.F."/>
            <person name="Rahn T."/>
            <person name="Kuenzel S."/>
            <person name="Neulinger S.C."/>
        </authorList>
    </citation>
    <scope>NUCLEOTIDE SEQUENCE</scope>
    <source>
        <strain evidence="4">DSM 11080</strain>
    </source>
</reference>
<dbReference type="InterPro" id="IPR001296">
    <property type="entry name" value="Glyco_trans_1"/>
</dbReference>
<keyword evidence="2" id="KW-0808">Transferase</keyword>
<gene>
    <name evidence="4" type="ORF">CKO40_19750</name>
</gene>
<dbReference type="SUPFAM" id="SSF53756">
    <property type="entry name" value="UDP-Glycosyltransferase/glycogen phosphorylase"/>
    <property type="match status" value="1"/>
</dbReference>
<dbReference type="GO" id="GO:1901135">
    <property type="term" value="P:carbohydrate derivative metabolic process"/>
    <property type="evidence" value="ECO:0007669"/>
    <property type="project" value="UniProtKB-ARBA"/>
</dbReference>
<name>A0AAJ0XC01_9GAMM</name>
<sequence length="324" mass="35748">MRIHLITPAPSSARGGNWATAARWARILRSLGHRVQVTRVYQDEPADLMVALHAWRSAEAIARFALGRPTRPLVVALTGTDAYRFIHSDPQPTLQSLELADCLVGLHDLIGETVPSAYRGKLRVIHQSAPPGLARAPLKRSRRICVAGHLREEKDSLRPAYAVRDLPAHSRLRVDHFGGAHTPDWAEAATAEMALNPRYRWRGEIPHHRLRRAYAQSYLLALPSRMEGGANVISEALMADLPVVASRISGSIGLLGEDYPGYFPVGDTAALQALLLRAESDQPFYRALESACRARRPLFSVEREVAAWERLLSEIQADLAPAPG</sequence>
<feature type="domain" description="Glycosyl transferase family 1" evidence="3">
    <location>
        <begin position="141"/>
        <end position="291"/>
    </location>
</feature>
<proteinExistence type="predicted"/>
<dbReference type="AlphaFoldDB" id="A0AAJ0XC01"/>
<keyword evidence="5" id="KW-1185">Reference proteome</keyword>
<evidence type="ECO:0000256" key="2">
    <source>
        <dbReference type="ARBA" id="ARBA00022679"/>
    </source>
</evidence>
<dbReference type="GO" id="GO:0016757">
    <property type="term" value="F:glycosyltransferase activity"/>
    <property type="evidence" value="ECO:0007669"/>
    <property type="project" value="UniProtKB-KW"/>
</dbReference>
<dbReference type="InterPro" id="IPR027627">
    <property type="entry name" value="Glycosyltransferase_put"/>
</dbReference>
<keyword evidence="1" id="KW-0328">Glycosyltransferase</keyword>
<protein>
    <submittedName>
        <fullName evidence="4">TIGR04348 family glycosyltransferase</fullName>
    </submittedName>
</protein>